<dbReference type="EMBL" id="QYUJ01000014">
    <property type="protein sequence ID" value="RJF73447.1"/>
    <property type="molecule type" value="Genomic_DNA"/>
</dbReference>
<gene>
    <name evidence="2" type="ORF">D3875_19770</name>
</gene>
<proteinExistence type="predicted"/>
<dbReference type="AlphaFoldDB" id="A0A418VBG8"/>
<reference evidence="2 3" key="1">
    <citation type="submission" date="2018-09" db="EMBL/GenBank/DDBJ databases">
        <authorList>
            <person name="Zhu H."/>
        </authorList>
    </citation>
    <scope>NUCLEOTIDE SEQUENCE [LARGE SCALE GENOMIC DNA]</scope>
    <source>
        <strain evidence="2 3">K2S05-167</strain>
    </source>
</reference>
<protein>
    <recommendedName>
        <fullName evidence="4">DUF1795 domain-containing protein</fullName>
    </recommendedName>
</protein>
<sequence length="174" mass="19272">MKRVLSLVALSLSTAVLAQTTTGKVGDLPLAVDLGPKVSMLNDAWIRKAYPRFDGRPDAVFRTEDGRVTMTFQWREAKLAPSEVERLATEYPAVLKSQVPGLKTLKANVMQLNGKNWAQIILTAPGQSDDLRRELLMTSLKGRMLVVTIQSNVKDFARNEAQVRAFTSSLKSLE</sequence>
<evidence type="ECO:0000313" key="3">
    <source>
        <dbReference type="Proteomes" id="UP000286287"/>
    </source>
</evidence>
<name>A0A418VBG8_9DEIO</name>
<dbReference type="RefSeq" id="WP_119766179.1">
    <property type="nucleotide sequence ID" value="NZ_QYUJ01000014.1"/>
</dbReference>
<keyword evidence="3" id="KW-1185">Reference proteome</keyword>
<evidence type="ECO:0008006" key="4">
    <source>
        <dbReference type="Google" id="ProtNLM"/>
    </source>
</evidence>
<dbReference type="Proteomes" id="UP000286287">
    <property type="component" value="Unassembled WGS sequence"/>
</dbReference>
<keyword evidence="1" id="KW-0732">Signal</keyword>
<dbReference type="Gene3D" id="3.40.1000.10">
    <property type="entry name" value="Mog1/PsbP, alpha/beta/alpha sandwich"/>
    <property type="match status" value="1"/>
</dbReference>
<dbReference type="OrthoDB" id="66377at2"/>
<accession>A0A418VBG8</accession>
<comment type="caution">
    <text evidence="2">The sequence shown here is derived from an EMBL/GenBank/DDBJ whole genome shotgun (WGS) entry which is preliminary data.</text>
</comment>
<feature type="signal peptide" evidence="1">
    <location>
        <begin position="1"/>
        <end position="18"/>
    </location>
</feature>
<organism evidence="2 3">
    <name type="scientific">Deinococcus cavernae</name>
    <dbReference type="NCBI Taxonomy" id="2320857"/>
    <lineage>
        <taxon>Bacteria</taxon>
        <taxon>Thermotogati</taxon>
        <taxon>Deinococcota</taxon>
        <taxon>Deinococci</taxon>
        <taxon>Deinococcales</taxon>
        <taxon>Deinococcaceae</taxon>
        <taxon>Deinococcus</taxon>
    </lineage>
</organism>
<evidence type="ECO:0000313" key="2">
    <source>
        <dbReference type="EMBL" id="RJF73447.1"/>
    </source>
</evidence>
<evidence type="ECO:0000256" key="1">
    <source>
        <dbReference type="SAM" id="SignalP"/>
    </source>
</evidence>
<feature type="chain" id="PRO_5018972244" description="DUF1795 domain-containing protein" evidence="1">
    <location>
        <begin position="19"/>
        <end position="174"/>
    </location>
</feature>